<comment type="caution">
    <text evidence="2">The sequence shown here is derived from an EMBL/GenBank/DDBJ whole genome shotgun (WGS) entry which is preliminary data.</text>
</comment>
<keyword evidence="1" id="KW-0472">Membrane</keyword>
<proteinExistence type="predicted"/>
<dbReference type="Proteomes" id="UP001321473">
    <property type="component" value="Unassembled WGS sequence"/>
</dbReference>
<dbReference type="EMBL" id="JARKHS020017378">
    <property type="protein sequence ID" value="KAK8773036.1"/>
    <property type="molecule type" value="Genomic_DNA"/>
</dbReference>
<gene>
    <name evidence="2" type="ORF">V5799_012437</name>
</gene>
<evidence type="ECO:0000313" key="2">
    <source>
        <dbReference type="EMBL" id="KAK8773036.1"/>
    </source>
</evidence>
<dbReference type="AlphaFoldDB" id="A0AAQ4EE75"/>
<evidence type="ECO:0000256" key="1">
    <source>
        <dbReference type="SAM" id="Phobius"/>
    </source>
</evidence>
<reference evidence="2 3" key="1">
    <citation type="journal article" date="2023" name="Arcadia Sci">
        <title>De novo assembly of a long-read Amblyomma americanum tick genome.</title>
        <authorList>
            <person name="Chou S."/>
            <person name="Poskanzer K.E."/>
            <person name="Rollins M."/>
            <person name="Thuy-Boun P.S."/>
        </authorList>
    </citation>
    <scope>NUCLEOTIDE SEQUENCE [LARGE SCALE GENOMIC DNA]</scope>
    <source>
        <strain evidence="2">F_SG_1</strain>
        <tissue evidence="2">Salivary glands</tissue>
    </source>
</reference>
<keyword evidence="1" id="KW-0812">Transmembrane</keyword>
<protein>
    <submittedName>
        <fullName evidence="2">Uncharacterized protein</fullName>
    </submittedName>
</protein>
<keyword evidence="3" id="KW-1185">Reference proteome</keyword>
<keyword evidence="1" id="KW-1133">Transmembrane helix</keyword>
<organism evidence="2 3">
    <name type="scientific">Amblyomma americanum</name>
    <name type="common">Lone star tick</name>
    <dbReference type="NCBI Taxonomy" id="6943"/>
    <lineage>
        <taxon>Eukaryota</taxon>
        <taxon>Metazoa</taxon>
        <taxon>Ecdysozoa</taxon>
        <taxon>Arthropoda</taxon>
        <taxon>Chelicerata</taxon>
        <taxon>Arachnida</taxon>
        <taxon>Acari</taxon>
        <taxon>Parasitiformes</taxon>
        <taxon>Ixodida</taxon>
        <taxon>Ixodoidea</taxon>
        <taxon>Ixodidae</taxon>
        <taxon>Amblyomminae</taxon>
        <taxon>Amblyomma</taxon>
    </lineage>
</organism>
<feature type="transmembrane region" description="Helical" evidence="1">
    <location>
        <begin position="74"/>
        <end position="94"/>
    </location>
</feature>
<name>A0AAQ4EE75_AMBAM</name>
<sequence length="158" mass="17971">MHARSAWFFTTDNMRSLKRSRSGGVETVAVAPLGERDANTVQEEVVLSEKDRELSTLEREETKPPTRTRALRRFPLLCLYGIACFSLALISPYIPHLSAMEFMYGISNTAGFLIGTSLIEWWPDAHTFLHCWWSDVFGIAARLVKVSSQIYKNIKRST</sequence>
<evidence type="ECO:0000313" key="3">
    <source>
        <dbReference type="Proteomes" id="UP001321473"/>
    </source>
</evidence>
<accession>A0AAQ4EE75</accession>